<accession>A0A0P8ZP31</accession>
<evidence type="ECO:0000313" key="1">
    <source>
        <dbReference type="EMBL" id="KPU76387.1"/>
    </source>
</evidence>
<sequence>MDKTTSDTLKQVPMVAEPMTSYPADMNVPISTDSQKQVPMVAIPIMQPPEDTDYLGFTGQVPMVAISLTEEEALRIISDPSYTSSADLDAVGKLPNVENLSISTPIDQQKLEPATVVILNHEIFENHER</sequence>
<reference evidence="1 2" key="1">
    <citation type="journal article" date="2007" name="Nature">
        <title>Evolution of genes and genomes on the Drosophila phylogeny.</title>
        <authorList>
            <consortium name="Drosophila 12 Genomes Consortium"/>
            <person name="Clark A.G."/>
            <person name="Eisen M.B."/>
            <person name="Smith D.R."/>
            <person name="Bergman C.M."/>
            <person name="Oliver B."/>
            <person name="Markow T.A."/>
            <person name="Kaufman T.C."/>
            <person name="Kellis M."/>
            <person name="Gelbart W."/>
            <person name="Iyer V.N."/>
            <person name="Pollard D.A."/>
            <person name="Sackton T.B."/>
            <person name="Larracuente A.M."/>
            <person name="Singh N.D."/>
            <person name="Abad J.P."/>
            <person name="Abt D.N."/>
            <person name="Adryan B."/>
            <person name="Aguade M."/>
            <person name="Akashi H."/>
            <person name="Anderson W.W."/>
            <person name="Aquadro C.F."/>
            <person name="Ardell D.H."/>
            <person name="Arguello R."/>
            <person name="Artieri C.G."/>
            <person name="Barbash D.A."/>
            <person name="Barker D."/>
            <person name="Barsanti P."/>
            <person name="Batterham P."/>
            <person name="Batzoglou S."/>
            <person name="Begun D."/>
            <person name="Bhutkar A."/>
            <person name="Blanco E."/>
            <person name="Bosak S.A."/>
            <person name="Bradley R.K."/>
            <person name="Brand A.D."/>
            <person name="Brent M.R."/>
            <person name="Brooks A.N."/>
            <person name="Brown R.H."/>
            <person name="Butlin R.K."/>
            <person name="Caggese C."/>
            <person name="Calvi B.R."/>
            <person name="Bernardo de Carvalho A."/>
            <person name="Caspi A."/>
            <person name="Castrezana S."/>
            <person name="Celniker S.E."/>
            <person name="Chang J.L."/>
            <person name="Chapple C."/>
            <person name="Chatterji S."/>
            <person name="Chinwalla A."/>
            <person name="Civetta A."/>
            <person name="Clifton S.W."/>
            <person name="Comeron J.M."/>
            <person name="Costello J.C."/>
            <person name="Coyne J.A."/>
            <person name="Daub J."/>
            <person name="David R.G."/>
            <person name="Delcher A.L."/>
            <person name="Delehaunty K."/>
            <person name="Do C.B."/>
            <person name="Ebling H."/>
            <person name="Edwards K."/>
            <person name="Eickbush T."/>
            <person name="Evans J.D."/>
            <person name="Filipski A."/>
            <person name="Findeiss S."/>
            <person name="Freyhult E."/>
            <person name="Fulton L."/>
            <person name="Fulton R."/>
            <person name="Garcia A.C."/>
            <person name="Gardiner A."/>
            <person name="Garfield D.A."/>
            <person name="Garvin B.E."/>
            <person name="Gibson G."/>
            <person name="Gilbert D."/>
            <person name="Gnerre S."/>
            <person name="Godfrey J."/>
            <person name="Good R."/>
            <person name="Gotea V."/>
            <person name="Gravely B."/>
            <person name="Greenberg A.J."/>
            <person name="Griffiths-Jones S."/>
            <person name="Gross S."/>
            <person name="Guigo R."/>
            <person name="Gustafson E.A."/>
            <person name="Haerty W."/>
            <person name="Hahn M.W."/>
            <person name="Halligan D.L."/>
            <person name="Halpern A.L."/>
            <person name="Halter G.M."/>
            <person name="Han M.V."/>
            <person name="Heger A."/>
            <person name="Hillier L."/>
            <person name="Hinrichs A.S."/>
            <person name="Holmes I."/>
            <person name="Hoskins R.A."/>
            <person name="Hubisz M.J."/>
            <person name="Hultmark D."/>
            <person name="Huntley M.A."/>
            <person name="Jaffe D.B."/>
            <person name="Jagadeeshan S."/>
            <person name="Jeck W.R."/>
            <person name="Johnson J."/>
            <person name="Jones C.D."/>
            <person name="Jordan W.C."/>
            <person name="Karpen G.H."/>
            <person name="Kataoka E."/>
            <person name="Keightley P.D."/>
            <person name="Kheradpour P."/>
            <person name="Kirkness E.F."/>
            <person name="Koerich L.B."/>
            <person name="Kristiansen K."/>
            <person name="Kudrna D."/>
            <person name="Kulathinal R.J."/>
            <person name="Kumar S."/>
            <person name="Kwok R."/>
            <person name="Lander E."/>
            <person name="Langley C.H."/>
            <person name="Lapoint R."/>
            <person name="Lazzaro B.P."/>
            <person name="Lee S.J."/>
            <person name="Levesque L."/>
            <person name="Li R."/>
            <person name="Lin C.F."/>
            <person name="Lin M.F."/>
            <person name="Lindblad-Toh K."/>
            <person name="Llopart A."/>
            <person name="Long M."/>
            <person name="Low L."/>
            <person name="Lozovsky E."/>
            <person name="Lu J."/>
            <person name="Luo M."/>
            <person name="Machado C.A."/>
            <person name="Makalowski W."/>
            <person name="Marzo M."/>
            <person name="Matsuda M."/>
            <person name="Matzkin L."/>
            <person name="McAllister B."/>
            <person name="McBride C.S."/>
            <person name="McKernan B."/>
            <person name="McKernan K."/>
            <person name="Mendez-Lago M."/>
            <person name="Minx P."/>
            <person name="Mollenhauer M.U."/>
            <person name="Montooth K."/>
            <person name="Mount S.M."/>
            <person name="Mu X."/>
            <person name="Myers E."/>
            <person name="Negre B."/>
            <person name="Newfeld S."/>
            <person name="Nielsen R."/>
            <person name="Noor M.A."/>
            <person name="O'Grady P."/>
            <person name="Pachter L."/>
            <person name="Papaceit M."/>
            <person name="Parisi M.J."/>
            <person name="Parisi M."/>
            <person name="Parts L."/>
            <person name="Pedersen J.S."/>
            <person name="Pesole G."/>
            <person name="Phillippy A.M."/>
            <person name="Ponting C.P."/>
            <person name="Pop M."/>
            <person name="Porcelli D."/>
            <person name="Powell J.R."/>
            <person name="Prohaska S."/>
            <person name="Pruitt K."/>
            <person name="Puig M."/>
            <person name="Quesneville H."/>
            <person name="Ram K.R."/>
            <person name="Rand D."/>
            <person name="Rasmussen M.D."/>
            <person name="Reed L.K."/>
            <person name="Reenan R."/>
            <person name="Reily A."/>
            <person name="Remington K.A."/>
            <person name="Rieger T.T."/>
            <person name="Ritchie M.G."/>
            <person name="Robin C."/>
            <person name="Rogers Y.H."/>
            <person name="Rohde C."/>
            <person name="Rozas J."/>
            <person name="Rubenfield M.J."/>
            <person name="Ruiz A."/>
            <person name="Russo S."/>
            <person name="Salzberg S.L."/>
            <person name="Sanchez-Gracia A."/>
            <person name="Saranga D.J."/>
            <person name="Sato H."/>
            <person name="Schaeffer S.W."/>
            <person name="Schatz M.C."/>
            <person name="Schlenke T."/>
            <person name="Schwartz R."/>
            <person name="Segarra C."/>
            <person name="Singh R.S."/>
            <person name="Sirot L."/>
            <person name="Sirota M."/>
            <person name="Sisneros N.B."/>
            <person name="Smith C.D."/>
            <person name="Smith T.F."/>
            <person name="Spieth J."/>
            <person name="Stage D.E."/>
            <person name="Stark A."/>
            <person name="Stephan W."/>
            <person name="Strausberg R.L."/>
            <person name="Strempel S."/>
            <person name="Sturgill D."/>
            <person name="Sutton G."/>
            <person name="Sutton G.G."/>
            <person name="Tao W."/>
            <person name="Teichmann S."/>
            <person name="Tobari Y.N."/>
            <person name="Tomimura Y."/>
            <person name="Tsolas J.M."/>
            <person name="Valente V.L."/>
            <person name="Venter E."/>
            <person name="Venter J.C."/>
            <person name="Vicario S."/>
            <person name="Vieira F.G."/>
            <person name="Vilella A.J."/>
            <person name="Villasante A."/>
            <person name="Walenz B."/>
            <person name="Wang J."/>
            <person name="Wasserman M."/>
            <person name="Watts T."/>
            <person name="Wilson D."/>
            <person name="Wilson R.K."/>
            <person name="Wing R.A."/>
            <person name="Wolfner M.F."/>
            <person name="Wong A."/>
            <person name="Wong G.K."/>
            <person name="Wu C.I."/>
            <person name="Wu G."/>
            <person name="Yamamoto D."/>
            <person name="Yang H.P."/>
            <person name="Yang S.P."/>
            <person name="Yorke J.A."/>
            <person name="Yoshida K."/>
            <person name="Zdobnov E."/>
            <person name="Zhang P."/>
            <person name="Zhang Y."/>
            <person name="Zimin A.V."/>
            <person name="Baldwin J."/>
            <person name="Abdouelleil A."/>
            <person name="Abdulkadir J."/>
            <person name="Abebe A."/>
            <person name="Abera B."/>
            <person name="Abreu J."/>
            <person name="Acer S.C."/>
            <person name="Aftuck L."/>
            <person name="Alexander A."/>
            <person name="An P."/>
            <person name="Anderson E."/>
            <person name="Anderson S."/>
            <person name="Arachi H."/>
            <person name="Azer M."/>
            <person name="Bachantsang P."/>
            <person name="Barry A."/>
            <person name="Bayul T."/>
            <person name="Berlin A."/>
            <person name="Bessette D."/>
            <person name="Bloom T."/>
            <person name="Blye J."/>
            <person name="Boguslavskiy L."/>
            <person name="Bonnet C."/>
            <person name="Boukhgalter B."/>
            <person name="Bourzgui I."/>
            <person name="Brown A."/>
            <person name="Cahill P."/>
            <person name="Channer S."/>
            <person name="Cheshatsang Y."/>
            <person name="Chuda L."/>
            <person name="Citroen M."/>
            <person name="Collymore A."/>
            <person name="Cooke P."/>
            <person name="Costello M."/>
            <person name="D'Aco K."/>
            <person name="Daza R."/>
            <person name="De Haan G."/>
            <person name="DeGray S."/>
            <person name="DeMaso C."/>
            <person name="Dhargay N."/>
            <person name="Dooley K."/>
            <person name="Dooley E."/>
            <person name="Doricent M."/>
            <person name="Dorje P."/>
            <person name="Dorjee K."/>
            <person name="Dupes A."/>
            <person name="Elong R."/>
            <person name="Falk J."/>
            <person name="Farina A."/>
            <person name="Faro S."/>
            <person name="Ferguson D."/>
            <person name="Fisher S."/>
            <person name="Foley C.D."/>
            <person name="Franke A."/>
            <person name="Friedrich D."/>
            <person name="Gadbois L."/>
            <person name="Gearin G."/>
            <person name="Gearin C.R."/>
            <person name="Giannoukos G."/>
            <person name="Goode T."/>
            <person name="Graham J."/>
            <person name="Grandbois E."/>
            <person name="Grewal S."/>
            <person name="Gyaltsen K."/>
            <person name="Hafez N."/>
            <person name="Hagos B."/>
            <person name="Hall J."/>
            <person name="Henson C."/>
            <person name="Hollinger A."/>
            <person name="Honan T."/>
            <person name="Huard M.D."/>
            <person name="Hughes L."/>
            <person name="Hurhula B."/>
            <person name="Husby M.E."/>
            <person name="Kamat A."/>
            <person name="Kanga B."/>
            <person name="Kashin S."/>
            <person name="Khazanovich D."/>
            <person name="Kisner P."/>
            <person name="Lance K."/>
            <person name="Lara M."/>
            <person name="Lee W."/>
            <person name="Lennon N."/>
            <person name="Letendre F."/>
            <person name="LeVine R."/>
            <person name="Lipovsky A."/>
            <person name="Liu X."/>
            <person name="Liu J."/>
            <person name="Liu S."/>
            <person name="Lokyitsang T."/>
            <person name="Lokyitsang Y."/>
            <person name="Lubonja R."/>
            <person name="Lui A."/>
            <person name="MacDonald P."/>
            <person name="Magnisalis V."/>
            <person name="Maru K."/>
            <person name="Matthews C."/>
            <person name="McCusker W."/>
            <person name="McDonough S."/>
            <person name="Mehta T."/>
            <person name="Meldrim J."/>
            <person name="Meneus L."/>
            <person name="Mihai O."/>
            <person name="Mihalev A."/>
            <person name="Mihova T."/>
            <person name="Mittelman R."/>
            <person name="Mlenga V."/>
            <person name="Montmayeur A."/>
            <person name="Mulrain L."/>
            <person name="Navidi A."/>
            <person name="Naylor J."/>
            <person name="Negash T."/>
            <person name="Nguyen T."/>
            <person name="Nguyen N."/>
            <person name="Nicol R."/>
            <person name="Norbu C."/>
            <person name="Norbu N."/>
            <person name="Novod N."/>
            <person name="O'Neill B."/>
            <person name="Osman S."/>
            <person name="Markiewicz E."/>
            <person name="Oyono O.L."/>
            <person name="Patti C."/>
            <person name="Phunkhang P."/>
            <person name="Pierre F."/>
            <person name="Priest M."/>
            <person name="Raghuraman S."/>
            <person name="Rege F."/>
            <person name="Reyes R."/>
            <person name="Rise C."/>
            <person name="Rogov P."/>
            <person name="Ross K."/>
            <person name="Ryan E."/>
            <person name="Settipalli S."/>
            <person name="Shea T."/>
            <person name="Sherpa N."/>
            <person name="Shi L."/>
            <person name="Shih D."/>
            <person name="Sparrow T."/>
            <person name="Spaulding J."/>
            <person name="Stalker J."/>
            <person name="Stange-Thomann N."/>
            <person name="Stavropoulos S."/>
            <person name="Stone C."/>
            <person name="Strader C."/>
            <person name="Tesfaye S."/>
            <person name="Thomson T."/>
            <person name="Thoulutsang Y."/>
            <person name="Thoulutsang D."/>
            <person name="Topham K."/>
            <person name="Topping I."/>
            <person name="Tsamla T."/>
            <person name="Vassiliev H."/>
            <person name="Vo A."/>
            <person name="Wangchuk T."/>
            <person name="Wangdi T."/>
            <person name="Weiand M."/>
            <person name="Wilkinson J."/>
            <person name="Wilson A."/>
            <person name="Yadav S."/>
            <person name="Young G."/>
            <person name="Yu Q."/>
            <person name="Zembek L."/>
            <person name="Zhong D."/>
            <person name="Zimmer A."/>
            <person name="Zwirko Z."/>
            <person name="Jaffe D.B."/>
            <person name="Alvarez P."/>
            <person name="Brockman W."/>
            <person name="Butler J."/>
            <person name="Chin C."/>
            <person name="Gnerre S."/>
            <person name="Grabherr M."/>
            <person name="Kleber M."/>
            <person name="Mauceli E."/>
            <person name="MacCallum I."/>
        </authorList>
    </citation>
    <scope>NUCLEOTIDE SEQUENCE [LARGE SCALE GENOMIC DNA]</scope>
    <source>
        <strain evidence="2">Tucson 14024-0371.13</strain>
    </source>
</reference>
<dbReference type="EMBL" id="CH902619">
    <property type="protein sequence ID" value="KPU76387.1"/>
    <property type="molecule type" value="Genomic_DNA"/>
</dbReference>
<name>A0A0P8ZP31_DROAN</name>
<dbReference type="AlphaFoldDB" id="A0A0P8ZP31"/>
<organism evidence="1 2">
    <name type="scientific">Drosophila ananassae</name>
    <name type="common">Fruit fly</name>
    <dbReference type="NCBI Taxonomy" id="7217"/>
    <lineage>
        <taxon>Eukaryota</taxon>
        <taxon>Metazoa</taxon>
        <taxon>Ecdysozoa</taxon>
        <taxon>Arthropoda</taxon>
        <taxon>Hexapoda</taxon>
        <taxon>Insecta</taxon>
        <taxon>Pterygota</taxon>
        <taxon>Neoptera</taxon>
        <taxon>Endopterygota</taxon>
        <taxon>Diptera</taxon>
        <taxon>Brachycera</taxon>
        <taxon>Muscomorpha</taxon>
        <taxon>Ephydroidea</taxon>
        <taxon>Drosophilidae</taxon>
        <taxon>Drosophila</taxon>
        <taxon>Sophophora</taxon>
    </lineage>
</organism>
<protein>
    <submittedName>
        <fullName evidence="1">Uncharacterized protein</fullName>
    </submittedName>
</protein>
<evidence type="ECO:0000313" key="2">
    <source>
        <dbReference type="Proteomes" id="UP000007801"/>
    </source>
</evidence>
<gene>
    <name evidence="1" type="primary">Dana\GF26282</name>
    <name evidence="1" type="ORF">GF26282</name>
</gene>
<dbReference type="InParanoid" id="A0A0P8ZP31"/>
<keyword evidence="2" id="KW-1185">Reference proteome</keyword>
<proteinExistence type="predicted"/>
<dbReference type="Proteomes" id="UP000007801">
    <property type="component" value="Unassembled WGS sequence"/>
</dbReference>